<proteinExistence type="predicted"/>
<dbReference type="PANTHER" id="PTHR47676:SF1">
    <property type="entry name" value="SMR DOMAIN-CONTAINING PROTEIN"/>
    <property type="match status" value="1"/>
</dbReference>
<dbReference type="EMBL" id="CAWUPB010000913">
    <property type="protein sequence ID" value="CAK7331224.1"/>
    <property type="molecule type" value="Genomic_DNA"/>
</dbReference>
<evidence type="ECO:0000313" key="4">
    <source>
        <dbReference type="Proteomes" id="UP001314170"/>
    </source>
</evidence>
<dbReference type="SMART" id="SM01162">
    <property type="entry name" value="DUF1771"/>
    <property type="match status" value="1"/>
</dbReference>
<protein>
    <recommendedName>
        <fullName evidence="2">DUF1771 domain-containing protein</fullName>
    </recommendedName>
</protein>
<dbReference type="Proteomes" id="UP001314170">
    <property type="component" value="Unassembled WGS sequence"/>
</dbReference>
<evidence type="ECO:0000259" key="2">
    <source>
        <dbReference type="SMART" id="SM01162"/>
    </source>
</evidence>
<dbReference type="Pfam" id="PF24767">
    <property type="entry name" value="UBA_At5g58720"/>
    <property type="match status" value="1"/>
</dbReference>
<dbReference type="AlphaFoldDB" id="A0AAV1R9J7"/>
<sequence>MKQQSNKKKKKRPAPRAPKPTSHHGGQSEQSHQHQHQCQEQKQEGSKLAETLKEAFDSISVAEAEDAFTEAKGDSNKAAEVLANLMENSEDPSTSSVSSGLSGSGLCSSSNSSTGSSSVSTDEFLEGNLVKGKGFRGGNKQKRVMAVTGTVSSVLGKEYVKASPRRDSTKAKDFGNGFVVKEEAEQFLCSMLGDDCELSMGVVRDALDALLDLSASSHEQSSSGRYVKDSVNYKEDARFLAERSDNERVLVASFQHSSQPVVFRKEWTVRASDCTSHSSESELHDTIWGCDYRSVLGVPTSGASSEDFFDTQKDWRNYYQALTSFEAPSSTTSRSNQSSLPQKVLEYLFNIPKSSEYEPSTMNWRNVVKKMQSLGPGVDVSPSIDALSQQNNYAKGEEYRLLRESAKQQWDSRNSYYQKAAAAYSKGQREHAAYLSDQGRIQTKLAQEADEKASQDIFKARSVHEMICYIPNS</sequence>
<evidence type="ECO:0000313" key="3">
    <source>
        <dbReference type="EMBL" id="CAK7331224.1"/>
    </source>
</evidence>
<feature type="region of interest" description="Disordered" evidence="1">
    <location>
        <begin position="82"/>
        <end position="121"/>
    </location>
</feature>
<dbReference type="InterPro" id="IPR013899">
    <property type="entry name" value="DUF1771"/>
</dbReference>
<feature type="compositionally biased region" description="Basic and acidic residues" evidence="1">
    <location>
        <begin position="37"/>
        <end position="51"/>
    </location>
</feature>
<feature type="compositionally biased region" description="Low complexity" evidence="1">
    <location>
        <begin position="93"/>
        <end position="120"/>
    </location>
</feature>
<evidence type="ECO:0000256" key="1">
    <source>
        <dbReference type="SAM" id="MobiDB-lite"/>
    </source>
</evidence>
<organism evidence="3 4">
    <name type="scientific">Dovyalis caffra</name>
    <dbReference type="NCBI Taxonomy" id="77055"/>
    <lineage>
        <taxon>Eukaryota</taxon>
        <taxon>Viridiplantae</taxon>
        <taxon>Streptophyta</taxon>
        <taxon>Embryophyta</taxon>
        <taxon>Tracheophyta</taxon>
        <taxon>Spermatophyta</taxon>
        <taxon>Magnoliopsida</taxon>
        <taxon>eudicotyledons</taxon>
        <taxon>Gunneridae</taxon>
        <taxon>Pentapetalae</taxon>
        <taxon>rosids</taxon>
        <taxon>fabids</taxon>
        <taxon>Malpighiales</taxon>
        <taxon>Salicaceae</taxon>
        <taxon>Flacourtieae</taxon>
        <taxon>Dovyalis</taxon>
    </lineage>
</organism>
<gene>
    <name evidence="3" type="ORF">DCAF_LOCUS8359</name>
</gene>
<dbReference type="Pfam" id="PF08590">
    <property type="entry name" value="DUF1771"/>
    <property type="match status" value="1"/>
</dbReference>
<feature type="region of interest" description="Disordered" evidence="1">
    <location>
        <begin position="1"/>
        <end position="51"/>
    </location>
</feature>
<feature type="domain" description="DUF1771" evidence="2">
    <location>
        <begin position="398"/>
        <end position="463"/>
    </location>
</feature>
<dbReference type="InterPro" id="IPR055319">
    <property type="entry name" value="At5g58720-like"/>
</dbReference>
<accession>A0AAV1R9J7</accession>
<feature type="compositionally biased region" description="Basic residues" evidence="1">
    <location>
        <begin position="1"/>
        <end position="14"/>
    </location>
</feature>
<reference evidence="3 4" key="1">
    <citation type="submission" date="2024-01" db="EMBL/GenBank/DDBJ databases">
        <authorList>
            <person name="Waweru B."/>
        </authorList>
    </citation>
    <scope>NUCLEOTIDE SEQUENCE [LARGE SCALE GENOMIC DNA]</scope>
</reference>
<name>A0AAV1R9J7_9ROSI</name>
<dbReference type="PANTHER" id="PTHR47676">
    <property type="entry name" value="OS01G0225100 PROTEIN"/>
    <property type="match status" value="1"/>
</dbReference>
<feature type="compositionally biased region" description="Low complexity" evidence="1">
    <location>
        <begin position="19"/>
        <end position="36"/>
    </location>
</feature>
<dbReference type="InterPro" id="IPR056254">
    <property type="entry name" value="At5g58720/SDE5-like_UBA-like"/>
</dbReference>
<keyword evidence="4" id="KW-1185">Reference proteome</keyword>
<comment type="caution">
    <text evidence="3">The sequence shown here is derived from an EMBL/GenBank/DDBJ whole genome shotgun (WGS) entry which is preliminary data.</text>
</comment>